<dbReference type="Pfam" id="PF05766">
    <property type="entry name" value="NinG"/>
    <property type="match status" value="1"/>
</dbReference>
<sequence length="147" mass="17107">MPKKPTKKKTITKSKVKKEAWGAFSKYIRLRDGLISMGSKETGKCFTCGRVTPLFTLYGGQAGHFIDGRGNAVLFEEELVHLQCRQCNLFKHGNKEAYETKMVELYGSKKVEALKQLRHTTKEYTKEDYERIRDFYKEEFKGCYENN</sequence>
<dbReference type="AlphaFoldDB" id="A0A0G1LHB2"/>
<evidence type="ECO:0000313" key="1">
    <source>
        <dbReference type="EMBL" id="KKT68112.1"/>
    </source>
</evidence>
<dbReference type="InterPro" id="IPR008713">
    <property type="entry name" value="Phage_lambda_NinG"/>
</dbReference>
<accession>A0A0G1LHB2</accession>
<evidence type="ECO:0000313" key="2">
    <source>
        <dbReference type="Proteomes" id="UP000034154"/>
    </source>
</evidence>
<name>A0A0G1LHB2_9BACT</name>
<dbReference type="Proteomes" id="UP000034154">
    <property type="component" value="Unassembled WGS sequence"/>
</dbReference>
<comment type="caution">
    <text evidence="1">The sequence shown here is derived from an EMBL/GenBank/DDBJ whole genome shotgun (WGS) entry which is preliminary data.</text>
</comment>
<dbReference type="EMBL" id="LCJB01000087">
    <property type="protein sequence ID" value="KKT68112.1"/>
    <property type="molecule type" value="Genomic_DNA"/>
</dbReference>
<protein>
    <submittedName>
        <fullName evidence="1">Uncharacterized protein</fullName>
    </submittedName>
</protein>
<reference evidence="1 2" key="1">
    <citation type="journal article" date="2015" name="Nature">
        <title>rRNA introns, odd ribosomes, and small enigmatic genomes across a large radiation of phyla.</title>
        <authorList>
            <person name="Brown C.T."/>
            <person name="Hug L.A."/>
            <person name="Thomas B.C."/>
            <person name="Sharon I."/>
            <person name="Castelle C.J."/>
            <person name="Singh A."/>
            <person name="Wilkins M.J."/>
            <person name="Williams K.H."/>
            <person name="Banfield J.F."/>
        </authorList>
    </citation>
    <scope>NUCLEOTIDE SEQUENCE [LARGE SCALE GENOMIC DNA]</scope>
</reference>
<organism evidence="1 2">
    <name type="scientific">Candidatus Uhrbacteria bacterium GW2011_GWF2_44_350</name>
    <dbReference type="NCBI Taxonomy" id="1619000"/>
    <lineage>
        <taxon>Bacteria</taxon>
        <taxon>Candidatus Uhriibacteriota</taxon>
    </lineage>
</organism>
<proteinExistence type="predicted"/>
<gene>
    <name evidence="1" type="ORF">UW63_C0087G0007</name>
</gene>